<dbReference type="EMBL" id="UINC01214583">
    <property type="protein sequence ID" value="SVE39882.1"/>
    <property type="molecule type" value="Genomic_DNA"/>
</dbReference>
<feature type="non-terminal residue" evidence="2">
    <location>
        <position position="57"/>
    </location>
</feature>
<proteinExistence type="predicted"/>
<gene>
    <name evidence="2" type="ORF">METZ01_LOCUS492736</name>
</gene>
<dbReference type="Gene3D" id="3.40.350.10">
    <property type="entry name" value="Creatinase/prolidase N-terminal domain"/>
    <property type="match status" value="1"/>
</dbReference>
<dbReference type="InterPro" id="IPR029149">
    <property type="entry name" value="Creatin/AminoP/Spt16_N"/>
</dbReference>
<reference evidence="2" key="1">
    <citation type="submission" date="2018-05" db="EMBL/GenBank/DDBJ databases">
        <authorList>
            <person name="Lanie J.A."/>
            <person name="Ng W.-L."/>
            <person name="Kazmierczak K.M."/>
            <person name="Andrzejewski T.M."/>
            <person name="Davidsen T.M."/>
            <person name="Wayne K.J."/>
            <person name="Tettelin H."/>
            <person name="Glass J.I."/>
            <person name="Rusch D."/>
            <person name="Podicherti R."/>
            <person name="Tsui H.-C.T."/>
            <person name="Winkler M.E."/>
        </authorList>
    </citation>
    <scope>NUCLEOTIDE SEQUENCE</scope>
</reference>
<evidence type="ECO:0000313" key="2">
    <source>
        <dbReference type="EMBL" id="SVE39882.1"/>
    </source>
</evidence>
<dbReference type="AlphaFoldDB" id="A0A383D5X6"/>
<dbReference type="Pfam" id="PF01321">
    <property type="entry name" value="Creatinase_N"/>
    <property type="match status" value="1"/>
</dbReference>
<name>A0A383D5X6_9ZZZZ</name>
<evidence type="ECO:0000259" key="1">
    <source>
        <dbReference type="Pfam" id="PF01321"/>
    </source>
</evidence>
<organism evidence="2">
    <name type="scientific">marine metagenome</name>
    <dbReference type="NCBI Taxonomy" id="408172"/>
    <lineage>
        <taxon>unclassified sequences</taxon>
        <taxon>metagenomes</taxon>
        <taxon>ecological metagenomes</taxon>
    </lineage>
</organism>
<feature type="domain" description="Creatinase N-terminal" evidence="1">
    <location>
        <begin position="11"/>
        <end position="54"/>
    </location>
</feature>
<accession>A0A383D5X6</accession>
<dbReference type="InterPro" id="IPR000587">
    <property type="entry name" value="Creatinase_N"/>
</dbReference>
<sequence length="57" mass="6599">MLFEKNEYKGRLAKVKAAMQKKGIDLLISHDPANMNYLTGYDAWSFYYAQCVLVHVN</sequence>
<protein>
    <recommendedName>
        <fullName evidence="1">Creatinase N-terminal domain-containing protein</fullName>
    </recommendedName>
</protein>
<dbReference type="SUPFAM" id="SSF53092">
    <property type="entry name" value="Creatinase/prolidase N-terminal domain"/>
    <property type="match status" value="1"/>
</dbReference>